<organism evidence="3 4">
    <name type="scientific">Mastigocoleus testarum BC008</name>
    <dbReference type="NCBI Taxonomy" id="371196"/>
    <lineage>
        <taxon>Bacteria</taxon>
        <taxon>Bacillati</taxon>
        <taxon>Cyanobacteriota</taxon>
        <taxon>Cyanophyceae</taxon>
        <taxon>Nostocales</taxon>
        <taxon>Hapalosiphonaceae</taxon>
        <taxon>Mastigocoleus</taxon>
    </lineage>
</organism>
<feature type="short sequence motif" description="Histidine triad motif" evidence="1">
    <location>
        <begin position="99"/>
        <end position="103"/>
    </location>
</feature>
<dbReference type="Gene3D" id="3.30.428.10">
    <property type="entry name" value="HIT-like"/>
    <property type="match status" value="1"/>
</dbReference>
<evidence type="ECO:0000313" key="3">
    <source>
        <dbReference type="EMBL" id="KST66119.1"/>
    </source>
</evidence>
<accession>A0A0V7ZP18</accession>
<comment type="caution">
    <text evidence="3">The sequence shown here is derived from an EMBL/GenBank/DDBJ whole genome shotgun (WGS) entry which is preliminary data.</text>
</comment>
<dbReference type="GO" id="GO:0009117">
    <property type="term" value="P:nucleotide metabolic process"/>
    <property type="evidence" value="ECO:0007669"/>
    <property type="project" value="TreeGrafter"/>
</dbReference>
<dbReference type="PROSITE" id="PS51084">
    <property type="entry name" value="HIT_2"/>
    <property type="match status" value="1"/>
</dbReference>
<keyword evidence="4" id="KW-1185">Reference proteome</keyword>
<dbReference type="EMBL" id="LMTZ01000099">
    <property type="protein sequence ID" value="KST66119.1"/>
    <property type="molecule type" value="Genomic_DNA"/>
</dbReference>
<evidence type="ECO:0000259" key="2">
    <source>
        <dbReference type="PROSITE" id="PS51084"/>
    </source>
</evidence>
<protein>
    <recommendedName>
        <fullName evidence="2">HIT domain-containing protein</fullName>
    </recommendedName>
</protein>
<dbReference type="SUPFAM" id="SSF54197">
    <property type="entry name" value="HIT-like"/>
    <property type="match status" value="1"/>
</dbReference>
<evidence type="ECO:0000256" key="1">
    <source>
        <dbReference type="PROSITE-ProRule" id="PRU00464"/>
    </source>
</evidence>
<dbReference type="OrthoDB" id="9784774at2"/>
<evidence type="ECO:0000313" key="4">
    <source>
        <dbReference type="Proteomes" id="UP000053372"/>
    </source>
</evidence>
<dbReference type="RefSeq" id="WP_058183843.1">
    <property type="nucleotide sequence ID" value="NZ_LMTZ01000099.1"/>
</dbReference>
<dbReference type="PANTHER" id="PTHR46648:SF1">
    <property type="entry name" value="ADENOSINE 5'-MONOPHOSPHORAMIDASE HNT1"/>
    <property type="match status" value="1"/>
</dbReference>
<dbReference type="InterPro" id="IPR011146">
    <property type="entry name" value="HIT-like"/>
</dbReference>
<dbReference type="AlphaFoldDB" id="A0A0V7ZP18"/>
<gene>
    <name evidence="3" type="ORF">BC008_24385</name>
</gene>
<proteinExistence type="predicted"/>
<feature type="domain" description="HIT" evidence="2">
    <location>
        <begin position="41"/>
        <end position="117"/>
    </location>
</feature>
<dbReference type="Pfam" id="PF01230">
    <property type="entry name" value="HIT"/>
    <property type="match status" value="1"/>
</dbReference>
<dbReference type="Proteomes" id="UP000053372">
    <property type="component" value="Unassembled WGS sequence"/>
</dbReference>
<sequence>MNKCKTCELISLRDRGKAPLWDNIYRYQNWDVVHSFNSTLPGWLLLVAHRHIEAIDQLTENESIDLGVAVRRVSIALKKVTGCVKTYVMQFAESPEHPHVHFHIVPRMVNQPEDYKSTKIFKYLGASEEERVSETRMNEIAAQIQHILISMES</sequence>
<dbReference type="InterPro" id="IPR001310">
    <property type="entry name" value="Histidine_triad_HIT"/>
</dbReference>
<reference evidence="3 4" key="1">
    <citation type="journal article" date="2015" name="Genome Announc.">
        <title>Draft Genome of the Euendolithic (true boring) Cyanobacterium Mastigocoleus testarum strain BC008.</title>
        <authorList>
            <person name="Guida B.S."/>
            <person name="Garcia-Pichel F."/>
        </authorList>
    </citation>
    <scope>NUCLEOTIDE SEQUENCE [LARGE SCALE GENOMIC DNA]</scope>
    <source>
        <strain evidence="3 4">BC008</strain>
    </source>
</reference>
<dbReference type="GO" id="GO:0003824">
    <property type="term" value="F:catalytic activity"/>
    <property type="evidence" value="ECO:0007669"/>
    <property type="project" value="InterPro"/>
</dbReference>
<name>A0A0V7ZP18_9CYAN</name>
<dbReference type="PANTHER" id="PTHR46648">
    <property type="entry name" value="HIT FAMILY PROTEIN 1"/>
    <property type="match status" value="1"/>
</dbReference>
<dbReference type="InterPro" id="IPR036265">
    <property type="entry name" value="HIT-like_sf"/>
</dbReference>